<dbReference type="GO" id="GO:0019706">
    <property type="term" value="F:protein-cysteine S-palmitoyltransferase activity"/>
    <property type="evidence" value="ECO:0007669"/>
    <property type="project" value="UniProtKB-EC"/>
</dbReference>
<name>A0A922LXS1_SCHHA</name>
<feature type="transmembrane region" description="Helical" evidence="7">
    <location>
        <begin position="224"/>
        <end position="256"/>
    </location>
</feature>
<dbReference type="GO" id="GO:0005794">
    <property type="term" value="C:Golgi apparatus"/>
    <property type="evidence" value="ECO:0007669"/>
    <property type="project" value="TreeGrafter"/>
</dbReference>
<reference evidence="10" key="4">
    <citation type="journal article" date="2022" name="PLoS Pathog.">
        <title>Chromosome-level genome of Schistosoma haematobium underpins genome-wide explorations of molecular variation.</title>
        <authorList>
            <person name="Stroehlein A.J."/>
            <person name="Korhonen P.K."/>
            <person name="Lee V.V."/>
            <person name="Ralph S.A."/>
            <person name="Mentink-Kane M."/>
            <person name="You H."/>
            <person name="McManus D.P."/>
            <person name="Tchuente L.T."/>
            <person name="Stothard J.R."/>
            <person name="Kaur P."/>
            <person name="Dudchenko O."/>
            <person name="Aiden E.L."/>
            <person name="Yang B."/>
            <person name="Yang H."/>
            <person name="Emery A.M."/>
            <person name="Webster B.L."/>
            <person name="Brindley P.J."/>
            <person name="Rollinson D."/>
            <person name="Chang B.C.H."/>
            <person name="Gasser R.B."/>
            <person name="Young N.D."/>
        </authorList>
    </citation>
    <scope>NUCLEOTIDE SEQUENCE</scope>
</reference>
<evidence type="ECO:0000256" key="1">
    <source>
        <dbReference type="ARBA" id="ARBA00004141"/>
    </source>
</evidence>
<dbReference type="CTD" id="79844"/>
<keyword evidence="2 7" id="KW-0808">Transferase</keyword>
<keyword evidence="6 7" id="KW-0012">Acyltransferase</keyword>
<gene>
    <name evidence="10" type="primary">ZDHHC11</name>
    <name evidence="10" type="ORF">MS3_00001666</name>
</gene>
<dbReference type="InterPro" id="IPR039859">
    <property type="entry name" value="PFA4/ZDH16/20/ERF2-like"/>
</dbReference>
<dbReference type="AlphaFoldDB" id="A0A922LXS1"/>
<comment type="subcellular location">
    <subcellularLocation>
        <location evidence="1">Membrane</location>
        <topology evidence="1">Multi-pass membrane protein</topology>
    </subcellularLocation>
</comment>
<dbReference type="GO" id="GO:0005783">
    <property type="term" value="C:endoplasmic reticulum"/>
    <property type="evidence" value="ECO:0007669"/>
    <property type="project" value="TreeGrafter"/>
</dbReference>
<feature type="compositionally biased region" description="Polar residues" evidence="8">
    <location>
        <begin position="463"/>
        <end position="478"/>
    </location>
</feature>
<feature type="transmembrane region" description="Helical" evidence="7">
    <location>
        <begin position="53"/>
        <end position="73"/>
    </location>
</feature>
<evidence type="ECO:0000256" key="2">
    <source>
        <dbReference type="ARBA" id="ARBA00022679"/>
    </source>
</evidence>
<dbReference type="InterPro" id="IPR001594">
    <property type="entry name" value="Palmitoyltrfase_DHHC"/>
</dbReference>
<sequence length="497" mass="55298">MSLNTKSSSRINGWSLPIHPLQCLSWFATALFSIIYFGILVPSIVIRARIPLFVINAVCIAAYIVLNIIAVSINPADTAVREKQKSRGNKVSSLDPKHVHVIENFYCNLCELPISSSRTKHCKSCNKCIADFDHHCKWLNNCIGSRNYTYFAGIITMACLSLSISTSLSLSLAVAYYSDRPYGYWIQAYQDYWQTFTNGTIEHLDYLINNDGVFRIFGLNSSGLVFFIIAIVGCLFTFCIDAFLVHLIIFHIYLYIKGMTTYEFIVLQRQKSNPSTENQTSNNVDQSKKKNLFCSIKYIDLCEKEDIAEMSSQSQSNGPFTTSSKVVLSLPSTGKSSDQPIVTGDLANNSSSICSDRPQTISNSKIFSDGKECLPSISTSNFISESTQRDNPVYLSSLGKNSDLPLDVNKRDLTRVDSDVSQDLSYYNTSGDEILSTRAITDEIELKSISPSDELVSSERITDSTITQSNSTESTNTLTKEDDSSVIPKVPPVLRKT</sequence>
<keyword evidence="4 7" id="KW-1133">Transmembrane helix</keyword>
<dbReference type="PANTHER" id="PTHR22883">
    <property type="entry name" value="ZINC FINGER DHHC DOMAIN CONTAINING PROTEIN"/>
    <property type="match status" value="1"/>
</dbReference>
<keyword evidence="11" id="KW-1185">Reference proteome</keyword>
<comment type="caution">
    <text evidence="10">The sequence shown here is derived from an EMBL/GenBank/DDBJ whole genome shotgun (WGS) entry which is preliminary data.</text>
</comment>
<evidence type="ECO:0000256" key="4">
    <source>
        <dbReference type="ARBA" id="ARBA00022989"/>
    </source>
</evidence>
<evidence type="ECO:0000256" key="6">
    <source>
        <dbReference type="ARBA" id="ARBA00023315"/>
    </source>
</evidence>
<dbReference type="GeneID" id="24596764"/>
<comment type="domain">
    <text evidence="7">The DHHC domain is required for palmitoyltransferase activity.</text>
</comment>
<dbReference type="Proteomes" id="UP000471633">
    <property type="component" value="Unassembled WGS sequence"/>
</dbReference>
<feature type="transmembrane region" description="Helical" evidence="7">
    <location>
        <begin position="24"/>
        <end position="46"/>
    </location>
</feature>
<comment type="catalytic activity">
    <reaction evidence="7">
        <text>L-cysteinyl-[protein] + hexadecanoyl-CoA = S-hexadecanoyl-L-cysteinyl-[protein] + CoA</text>
        <dbReference type="Rhea" id="RHEA:36683"/>
        <dbReference type="Rhea" id="RHEA-COMP:10131"/>
        <dbReference type="Rhea" id="RHEA-COMP:11032"/>
        <dbReference type="ChEBI" id="CHEBI:29950"/>
        <dbReference type="ChEBI" id="CHEBI:57287"/>
        <dbReference type="ChEBI" id="CHEBI:57379"/>
        <dbReference type="ChEBI" id="CHEBI:74151"/>
        <dbReference type="EC" id="2.3.1.225"/>
    </reaction>
</comment>
<reference evidence="10" key="3">
    <citation type="submission" date="2021-06" db="EMBL/GenBank/DDBJ databases">
        <title>Chromosome-level genome assembly for S. haematobium.</title>
        <authorList>
            <person name="Stroehlein A.J."/>
        </authorList>
    </citation>
    <scope>NUCLEOTIDE SEQUENCE</scope>
</reference>
<proteinExistence type="inferred from homology"/>
<feature type="domain" description="Palmitoyltransferase DHHC" evidence="9">
    <location>
        <begin position="103"/>
        <end position="265"/>
    </location>
</feature>
<evidence type="ECO:0000256" key="3">
    <source>
        <dbReference type="ARBA" id="ARBA00022692"/>
    </source>
</evidence>
<evidence type="ECO:0000256" key="5">
    <source>
        <dbReference type="ARBA" id="ARBA00023136"/>
    </source>
</evidence>
<keyword evidence="5 7" id="KW-0472">Membrane</keyword>
<dbReference type="GO" id="GO:0016020">
    <property type="term" value="C:membrane"/>
    <property type="evidence" value="ECO:0007669"/>
    <property type="project" value="UniProtKB-SubCell"/>
</dbReference>
<organism evidence="10 11">
    <name type="scientific">Schistosoma haematobium</name>
    <name type="common">Blood fluke</name>
    <dbReference type="NCBI Taxonomy" id="6185"/>
    <lineage>
        <taxon>Eukaryota</taxon>
        <taxon>Metazoa</taxon>
        <taxon>Spiralia</taxon>
        <taxon>Lophotrochozoa</taxon>
        <taxon>Platyhelminthes</taxon>
        <taxon>Trematoda</taxon>
        <taxon>Digenea</taxon>
        <taxon>Strigeidida</taxon>
        <taxon>Schistosomatoidea</taxon>
        <taxon>Schistosomatidae</taxon>
        <taxon>Schistosoma</taxon>
    </lineage>
</organism>
<keyword evidence="3 7" id="KW-0812">Transmembrane</keyword>
<protein>
    <recommendedName>
        <fullName evidence="7">Palmitoyltransferase</fullName>
        <ecNumber evidence="7">2.3.1.225</ecNumber>
    </recommendedName>
</protein>
<dbReference type="RefSeq" id="XP_051074565.1">
    <property type="nucleotide sequence ID" value="XM_051209136.1"/>
</dbReference>
<evidence type="ECO:0000313" key="10">
    <source>
        <dbReference type="EMBL" id="KAH9595719.1"/>
    </source>
</evidence>
<comment type="similarity">
    <text evidence="7">Belongs to the DHHC palmitoyltransferase family.</text>
</comment>
<accession>A0A922LXS1</accession>
<feature type="region of interest" description="Disordered" evidence="8">
    <location>
        <begin position="451"/>
        <end position="497"/>
    </location>
</feature>
<reference evidence="10" key="2">
    <citation type="journal article" date="2019" name="Gigascience">
        <title>High-quality Schistosoma haematobium genome achieved by single-molecule and long-range sequencing.</title>
        <authorList>
            <person name="Stroehlein A.J."/>
            <person name="Korhonen P.K."/>
            <person name="Chong T.M."/>
            <person name="Lim Y.L."/>
            <person name="Chan K.G."/>
            <person name="Webster B."/>
            <person name="Rollinson D."/>
            <person name="Brindley P.J."/>
            <person name="Gasser R.B."/>
            <person name="Young N.D."/>
        </authorList>
    </citation>
    <scope>NUCLEOTIDE SEQUENCE</scope>
</reference>
<evidence type="ECO:0000313" key="11">
    <source>
        <dbReference type="Proteomes" id="UP000471633"/>
    </source>
</evidence>
<evidence type="ECO:0000256" key="7">
    <source>
        <dbReference type="RuleBase" id="RU079119"/>
    </source>
</evidence>
<dbReference type="PROSITE" id="PS50216">
    <property type="entry name" value="DHHC"/>
    <property type="match status" value="1"/>
</dbReference>
<dbReference type="EMBL" id="AMPZ03000001">
    <property type="protein sequence ID" value="KAH9595719.1"/>
    <property type="molecule type" value="Genomic_DNA"/>
</dbReference>
<evidence type="ECO:0000259" key="9">
    <source>
        <dbReference type="Pfam" id="PF01529"/>
    </source>
</evidence>
<dbReference type="KEGG" id="shx:MS3_00001666"/>
<dbReference type="PANTHER" id="PTHR22883:SF203">
    <property type="entry name" value="PALMITOYLTRANSFERASE"/>
    <property type="match status" value="1"/>
</dbReference>
<dbReference type="GO" id="GO:0006612">
    <property type="term" value="P:protein targeting to membrane"/>
    <property type="evidence" value="ECO:0007669"/>
    <property type="project" value="TreeGrafter"/>
</dbReference>
<evidence type="ECO:0000256" key="8">
    <source>
        <dbReference type="SAM" id="MobiDB-lite"/>
    </source>
</evidence>
<feature type="transmembrane region" description="Helical" evidence="7">
    <location>
        <begin position="148"/>
        <end position="177"/>
    </location>
</feature>
<reference evidence="10" key="1">
    <citation type="journal article" date="2012" name="Nat. Genet.">
        <title>Whole-genome sequence of Schistosoma haematobium.</title>
        <authorList>
            <person name="Young N.D."/>
            <person name="Jex A.R."/>
            <person name="Li B."/>
            <person name="Liu S."/>
            <person name="Yang L."/>
            <person name="Xiong Z."/>
            <person name="Li Y."/>
            <person name="Cantacessi C."/>
            <person name="Hall R.S."/>
            <person name="Xu X."/>
            <person name="Chen F."/>
            <person name="Wu X."/>
            <person name="Zerlotini A."/>
            <person name="Oliveira G."/>
            <person name="Hofmann A."/>
            <person name="Zhang G."/>
            <person name="Fang X."/>
            <person name="Kang Y."/>
            <person name="Campbell B.E."/>
            <person name="Loukas A."/>
            <person name="Ranganathan S."/>
            <person name="Rollinson D."/>
            <person name="Rinaldi G."/>
            <person name="Brindley P.J."/>
            <person name="Yang H."/>
            <person name="Wang J."/>
            <person name="Wang J."/>
            <person name="Gasser R.B."/>
        </authorList>
    </citation>
    <scope>NUCLEOTIDE SEQUENCE</scope>
</reference>
<dbReference type="Pfam" id="PF01529">
    <property type="entry name" value="DHHC"/>
    <property type="match status" value="1"/>
</dbReference>
<dbReference type="EC" id="2.3.1.225" evidence="7"/>